<organism evidence="7 8">
    <name type="scientific">Globisporangium ultimum (strain ATCC 200006 / CBS 805.95 / DAOM BR144)</name>
    <name type="common">Pythium ultimum</name>
    <dbReference type="NCBI Taxonomy" id="431595"/>
    <lineage>
        <taxon>Eukaryota</taxon>
        <taxon>Sar</taxon>
        <taxon>Stramenopiles</taxon>
        <taxon>Oomycota</taxon>
        <taxon>Peronosporomycetes</taxon>
        <taxon>Pythiales</taxon>
        <taxon>Pythiaceae</taxon>
        <taxon>Globisporangium</taxon>
    </lineage>
</organism>
<evidence type="ECO:0000256" key="6">
    <source>
        <dbReference type="SAM" id="MobiDB-lite"/>
    </source>
</evidence>
<dbReference type="HOGENOM" id="CLU_551535_0_0_1"/>
<keyword evidence="2" id="KW-0433">Leucine-rich repeat</keyword>
<evidence type="ECO:0000256" key="1">
    <source>
        <dbReference type="ARBA" id="ARBA00004123"/>
    </source>
</evidence>
<evidence type="ECO:0000256" key="4">
    <source>
        <dbReference type="ARBA" id="ARBA00023242"/>
    </source>
</evidence>
<dbReference type="OMA" id="DKMRSAN"/>
<keyword evidence="3" id="KW-0677">Repeat</keyword>
<reference evidence="7" key="3">
    <citation type="submission" date="2015-02" db="UniProtKB">
        <authorList>
            <consortium name="EnsemblProtists"/>
        </authorList>
    </citation>
    <scope>IDENTIFICATION</scope>
    <source>
        <strain evidence="7">DAOM BR144</strain>
    </source>
</reference>
<dbReference type="PANTHER" id="PTHR45973">
    <property type="entry name" value="PROTEIN PHOSPHATASE 1 REGULATORY SUBUNIT SDS22-RELATED"/>
    <property type="match status" value="1"/>
</dbReference>
<dbReference type="SMART" id="SM00365">
    <property type="entry name" value="LRR_SD22"/>
    <property type="match status" value="4"/>
</dbReference>
<dbReference type="eggNOG" id="KOG0531">
    <property type="taxonomic scope" value="Eukaryota"/>
</dbReference>
<accession>K3WEV5</accession>
<evidence type="ECO:0000313" key="7">
    <source>
        <dbReference type="EnsemblProtists" id="PYU1_T003496"/>
    </source>
</evidence>
<dbReference type="InterPro" id="IPR032675">
    <property type="entry name" value="LRR_dom_sf"/>
</dbReference>
<dbReference type="EMBL" id="GL376603">
    <property type="status" value="NOT_ANNOTATED_CDS"/>
    <property type="molecule type" value="Genomic_DNA"/>
</dbReference>
<comment type="similarity">
    <text evidence="5">Belongs to the SDS22 family.</text>
</comment>
<dbReference type="EnsemblProtists" id="PYU1_T003496">
    <property type="protein sequence ID" value="PYU1_T003496"/>
    <property type="gene ID" value="PYU1_G003486"/>
</dbReference>
<dbReference type="VEuPathDB" id="FungiDB:PYU1_G003486"/>
<dbReference type="STRING" id="431595.K3WEV5"/>
<evidence type="ECO:0000256" key="5">
    <source>
        <dbReference type="ARBA" id="ARBA00023460"/>
    </source>
</evidence>
<dbReference type="InterPro" id="IPR025875">
    <property type="entry name" value="Leu-rich_rpt_4"/>
</dbReference>
<dbReference type="PROSITE" id="PS51450">
    <property type="entry name" value="LRR"/>
    <property type="match status" value="4"/>
</dbReference>
<name>K3WEV5_GLOUD</name>
<dbReference type="InterPro" id="IPR050576">
    <property type="entry name" value="Cilia_flagella_integrity"/>
</dbReference>
<dbReference type="Proteomes" id="UP000019132">
    <property type="component" value="Unassembled WGS sequence"/>
</dbReference>
<dbReference type="SMART" id="SM00369">
    <property type="entry name" value="LRR_TYP"/>
    <property type="match status" value="3"/>
</dbReference>
<reference evidence="8" key="1">
    <citation type="journal article" date="2010" name="Genome Biol.">
        <title>Genome sequence of the necrotrophic plant pathogen Pythium ultimum reveals original pathogenicity mechanisms and effector repertoire.</title>
        <authorList>
            <person name="Levesque C.A."/>
            <person name="Brouwer H."/>
            <person name="Cano L."/>
            <person name="Hamilton J.P."/>
            <person name="Holt C."/>
            <person name="Huitema E."/>
            <person name="Raffaele S."/>
            <person name="Robideau G.P."/>
            <person name="Thines M."/>
            <person name="Win J."/>
            <person name="Zerillo M.M."/>
            <person name="Beakes G.W."/>
            <person name="Boore J.L."/>
            <person name="Busam D."/>
            <person name="Dumas B."/>
            <person name="Ferriera S."/>
            <person name="Fuerstenberg S.I."/>
            <person name="Gachon C.M."/>
            <person name="Gaulin E."/>
            <person name="Govers F."/>
            <person name="Grenville-Briggs L."/>
            <person name="Horner N."/>
            <person name="Hostetler J."/>
            <person name="Jiang R.H."/>
            <person name="Johnson J."/>
            <person name="Krajaejun T."/>
            <person name="Lin H."/>
            <person name="Meijer H.J."/>
            <person name="Moore B."/>
            <person name="Morris P."/>
            <person name="Phuntmart V."/>
            <person name="Puiu D."/>
            <person name="Shetty J."/>
            <person name="Stajich J.E."/>
            <person name="Tripathy S."/>
            <person name="Wawra S."/>
            <person name="van West P."/>
            <person name="Whitty B.R."/>
            <person name="Coutinho P.M."/>
            <person name="Henrissat B."/>
            <person name="Martin F."/>
            <person name="Thomas P.D."/>
            <person name="Tyler B.M."/>
            <person name="De Vries R.P."/>
            <person name="Kamoun S."/>
            <person name="Yandell M."/>
            <person name="Tisserat N."/>
            <person name="Buell C.R."/>
        </authorList>
    </citation>
    <scope>NUCLEOTIDE SEQUENCE</scope>
    <source>
        <strain evidence="8">DAOM:BR144</strain>
    </source>
</reference>
<feature type="compositionally biased region" description="Polar residues" evidence="6">
    <location>
        <begin position="379"/>
        <end position="393"/>
    </location>
</feature>
<dbReference type="GO" id="GO:0005634">
    <property type="term" value="C:nucleus"/>
    <property type="evidence" value="ECO:0007669"/>
    <property type="project" value="UniProtKB-SubCell"/>
</dbReference>
<dbReference type="SUPFAM" id="SSF52075">
    <property type="entry name" value="Outer arm dynein light chain 1"/>
    <property type="match status" value="1"/>
</dbReference>
<protein>
    <recommendedName>
        <fullName evidence="9">U2A'/phosphoprotein 32 family A C-terminal domain-containing protein</fullName>
    </recommendedName>
</protein>
<dbReference type="InterPro" id="IPR003591">
    <property type="entry name" value="Leu-rich_rpt_typical-subtyp"/>
</dbReference>
<dbReference type="InParanoid" id="K3WEV5"/>
<feature type="region of interest" description="Disordered" evidence="6">
    <location>
        <begin position="219"/>
        <end position="268"/>
    </location>
</feature>
<evidence type="ECO:0008006" key="9">
    <source>
        <dbReference type="Google" id="ProtNLM"/>
    </source>
</evidence>
<keyword evidence="4" id="KW-0539">Nucleus</keyword>
<dbReference type="AlphaFoldDB" id="K3WEV5"/>
<evidence type="ECO:0000256" key="3">
    <source>
        <dbReference type="ARBA" id="ARBA00022737"/>
    </source>
</evidence>
<reference evidence="8" key="2">
    <citation type="submission" date="2010-04" db="EMBL/GenBank/DDBJ databases">
        <authorList>
            <person name="Buell R."/>
            <person name="Hamilton J."/>
            <person name="Hostetler J."/>
        </authorList>
    </citation>
    <scope>NUCLEOTIDE SEQUENCE [LARGE SCALE GENOMIC DNA]</scope>
    <source>
        <strain evidence="8">DAOM:BR144</strain>
    </source>
</reference>
<dbReference type="Gene3D" id="3.80.10.10">
    <property type="entry name" value="Ribonuclease Inhibitor"/>
    <property type="match status" value="2"/>
</dbReference>
<proteinExistence type="inferred from homology"/>
<dbReference type="PANTHER" id="PTHR45973:SF23">
    <property type="entry name" value="PROTEIN PHOSPHATASE 1 REGULATORY SUBUNIT 7"/>
    <property type="match status" value="1"/>
</dbReference>
<evidence type="ECO:0000313" key="8">
    <source>
        <dbReference type="Proteomes" id="UP000019132"/>
    </source>
</evidence>
<evidence type="ECO:0000256" key="2">
    <source>
        <dbReference type="ARBA" id="ARBA00022614"/>
    </source>
</evidence>
<dbReference type="Pfam" id="PF12799">
    <property type="entry name" value="LRR_4"/>
    <property type="match status" value="1"/>
</dbReference>
<dbReference type="InterPro" id="IPR001611">
    <property type="entry name" value="Leu-rich_rpt"/>
</dbReference>
<sequence length="495" mass="54494">MEPYDNNSSRHDDESDAAARVLLSRDLLMARLGVYDLRATKETTETGTNLLQLILRDEELDGVDGSCAQELIALEILSLSHNKLRSLQHFEHFVNLVELNLNFNEITSLDNLQCTGLEKLFVANNKITDIAPLRQFHKLTTLSLYGNRIADLDGALHICRGAAKLRSLDLGGNPCSRESEGYKFQVVRVLPRLKALDGDQITQLDKELAEEFIVRGGKRKNGSKNAGGSTKDFRPFTAPAGGSCSRNARGGGDSLSSSARDPFLSKDMPKGNVRLFRDDFLNNHPILLEYLVEDAQENGSPLDGISGVVSQTRRKFREIEDDDDDAESESHDGAASGFVGKMRTANPLRDGDGALSKSDASGAHAEENGRLASDGSLARPTTASSSKAQTSHFSVDPSDPKTTIRKLLKHIEILMETISSHKNRQLDACSEALLEENARLQIENNNIPILQEQIDELKKQLAAAFVGNSCNNSQMEVKRIKELEVLRECYELSMS</sequence>
<keyword evidence="8" id="KW-1185">Reference proteome</keyword>
<feature type="region of interest" description="Disordered" evidence="6">
    <location>
        <begin position="319"/>
        <end position="400"/>
    </location>
</feature>
<comment type="subcellular location">
    <subcellularLocation>
        <location evidence="1">Nucleus</location>
    </subcellularLocation>
</comment>